<protein>
    <submittedName>
        <fullName evidence="1">Uncharacterized protein</fullName>
    </submittedName>
</protein>
<name>A0ABX0A0W8_9BACT</name>
<dbReference type="RefSeq" id="WP_161820207.1">
    <property type="nucleotide sequence ID" value="NZ_JAACJS010000015.1"/>
</dbReference>
<comment type="caution">
    <text evidence="1">The sequence shown here is derived from an EMBL/GenBank/DDBJ whole genome shotgun (WGS) entry which is preliminary data.</text>
</comment>
<reference evidence="1 2" key="1">
    <citation type="submission" date="2020-01" db="EMBL/GenBank/DDBJ databases">
        <title>Genome analysis.</title>
        <authorList>
            <person name="Wu S."/>
            <person name="Wang G."/>
        </authorList>
    </citation>
    <scope>NUCLEOTIDE SEQUENCE [LARGE SCALE GENOMIC DNA]</scope>
    <source>
        <strain evidence="1 2">SYL130</strain>
    </source>
</reference>
<accession>A0ABX0A0W8</accession>
<gene>
    <name evidence="1" type="ORF">GWC95_18610</name>
</gene>
<proteinExistence type="predicted"/>
<evidence type="ECO:0000313" key="2">
    <source>
        <dbReference type="Proteomes" id="UP000753802"/>
    </source>
</evidence>
<organism evidence="1 2">
    <name type="scientific">Sediminibacterium roseum</name>
    <dbReference type="NCBI Taxonomy" id="1978412"/>
    <lineage>
        <taxon>Bacteria</taxon>
        <taxon>Pseudomonadati</taxon>
        <taxon>Bacteroidota</taxon>
        <taxon>Chitinophagia</taxon>
        <taxon>Chitinophagales</taxon>
        <taxon>Chitinophagaceae</taxon>
        <taxon>Sediminibacterium</taxon>
    </lineage>
</organism>
<evidence type="ECO:0000313" key="1">
    <source>
        <dbReference type="EMBL" id="NCI51943.1"/>
    </source>
</evidence>
<sequence length="82" mass="9414">MPGANRDLLVLTDAGQLSPAALERELLFLDSVLFHVENWEAFSIANEVIDINRRKIVRKTFLIQKILSERKVKSFVFVSNKN</sequence>
<dbReference type="Proteomes" id="UP000753802">
    <property type="component" value="Unassembled WGS sequence"/>
</dbReference>
<keyword evidence="2" id="KW-1185">Reference proteome</keyword>
<dbReference type="EMBL" id="JAACJS010000015">
    <property type="protein sequence ID" value="NCI51943.1"/>
    <property type="molecule type" value="Genomic_DNA"/>
</dbReference>